<feature type="domain" description="Helicase ATP-binding" evidence="8">
    <location>
        <begin position="13"/>
        <end position="285"/>
    </location>
</feature>
<keyword evidence="10" id="KW-1185">Reference proteome</keyword>
<evidence type="ECO:0000313" key="9">
    <source>
        <dbReference type="EMBL" id="MFC4699771.1"/>
    </source>
</evidence>
<accession>A0ABV9LTD7</accession>
<dbReference type="SUPFAM" id="SSF52540">
    <property type="entry name" value="P-loop containing nucleoside triphosphate hydrolases"/>
    <property type="match status" value="2"/>
</dbReference>
<dbReference type="Gene3D" id="3.40.50.300">
    <property type="entry name" value="P-loop containing nucleotide triphosphate hydrolases"/>
    <property type="match status" value="2"/>
</dbReference>
<comment type="similarity">
    <text evidence="5">Belongs to the helicase family. DinG subfamily.</text>
</comment>
<dbReference type="GO" id="GO:0003678">
    <property type="term" value="F:DNA helicase activity"/>
    <property type="evidence" value="ECO:0007669"/>
    <property type="project" value="UniProtKB-EC"/>
</dbReference>
<organism evidence="9 10">
    <name type="scientific">Glaciecola siphonariae</name>
    <dbReference type="NCBI Taxonomy" id="521012"/>
    <lineage>
        <taxon>Bacteria</taxon>
        <taxon>Pseudomonadati</taxon>
        <taxon>Pseudomonadota</taxon>
        <taxon>Gammaproteobacteria</taxon>
        <taxon>Alteromonadales</taxon>
        <taxon>Alteromonadaceae</taxon>
        <taxon>Glaciecola</taxon>
    </lineage>
</organism>
<dbReference type="InterPro" id="IPR014013">
    <property type="entry name" value="Helic_SF1/SF2_ATP-bd_DinG/Rad3"/>
</dbReference>
<sequence length="637" mass="71574">MTTINEFFDEHGALSSIIQGYKVRQAQVDLSNAIGDAIASQATLIAEAGTGTGKTFAYLVPALLSKKKVIISTGTKNLQEQLYTRDLPLIKNAIDKTQDAALLKGRSNYLCLHRLKLNGAEYIRLEKETLNEYSIIKKWSTTTHTGDIAEVSSLPDNAKVIPLVTSTVDNCLGKDCSDYQDCYLMKARKKAMEADLIVVNHHLFFADLALKESGFGELIPEVDLIVFDEAHLIPDIASEYFGEAISSRQLDDVLSDLSKQQRVSLKDADQIHLVGEKTRQLIADLRMEFDIDPKRGDWDEAISQKNLMPLLEQIHQQLKQLLAVLQVHASRDKDIDQYAEKLLAMTETFHRLMDTKTPDVSYWYETTRRHIVLHITPLSIAKRFSAIVKQSEASWVFTSATLTVNASFEHYQAQMGLQDARVIEMESPFDYPNQAMLCVPRYLPEPHERSIASHLVDISMRLIDASKGRAFILFTSHYMMREVARQVRERQYKDILVQGESSKSSLLAAFKSQTQTPLFATGSFWEGIDVKGDALLCVLIDKLPFASPDDPLLQARIKDCKNKGGNAFASIQIPQAVITLKQGAGRLIRDSDDRGVLVICDNRLLTKQYGQTFVGSLPAMQRTRDLDKVVSFLQEIE</sequence>
<dbReference type="InterPro" id="IPR011545">
    <property type="entry name" value="DEAD/DEAH_box_helicase_dom"/>
</dbReference>
<comment type="cofactor">
    <cofactor evidence="1">
        <name>[4Fe-4S] cluster</name>
        <dbReference type="ChEBI" id="CHEBI:49883"/>
    </cofactor>
</comment>
<proteinExistence type="inferred from homology"/>
<evidence type="ECO:0000256" key="2">
    <source>
        <dbReference type="ARBA" id="ARBA00022741"/>
    </source>
</evidence>
<dbReference type="PANTHER" id="PTHR11472:SF34">
    <property type="entry name" value="REGULATOR OF TELOMERE ELONGATION HELICASE 1"/>
    <property type="match status" value="1"/>
</dbReference>
<reference evidence="10" key="1">
    <citation type="journal article" date="2019" name="Int. J. Syst. Evol. Microbiol.">
        <title>The Global Catalogue of Microorganisms (GCM) 10K type strain sequencing project: providing services to taxonomists for standard genome sequencing and annotation.</title>
        <authorList>
            <consortium name="The Broad Institute Genomics Platform"/>
            <consortium name="The Broad Institute Genome Sequencing Center for Infectious Disease"/>
            <person name="Wu L."/>
            <person name="Ma J."/>
        </authorList>
    </citation>
    <scope>NUCLEOTIDE SEQUENCE [LARGE SCALE GENOMIC DNA]</scope>
    <source>
        <strain evidence="10">KACC 12507</strain>
    </source>
</reference>
<evidence type="ECO:0000256" key="5">
    <source>
        <dbReference type="ARBA" id="ARBA00038058"/>
    </source>
</evidence>
<dbReference type="EMBL" id="JBHSGU010000002">
    <property type="protein sequence ID" value="MFC4699771.1"/>
    <property type="molecule type" value="Genomic_DNA"/>
</dbReference>
<dbReference type="Proteomes" id="UP001595897">
    <property type="component" value="Unassembled WGS sequence"/>
</dbReference>
<protein>
    <recommendedName>
        <fullName evidence="6">DNA 5'-3' helicase</fullName>
        <ecNumber evidence="6">5.6.2.3</ecNumber>
    </recommendedName>
</protein>
<evidence type="ECO:0000256" key="6">
    <source>
        <dbReference type="ARBA" id="ARBA00044969"/>
    </source>
</evidence>
<dbReference type="RefSeq" id="WP_382406608.1">
    <property type="nucleotide sequence ID" value="NZ_JBHSGU010000002.1"/>
</dbReference>
<dbReference type="InterPro" id="IPR027417">
    <property type="entry name" value="P-loop_NTPase"/>
</dbReference>
<gene>
    <name evidence="9" type="ORF">ACFO4O_06335</name>
</gene>
<evidence type="ECO:0000256" key="4">
    <source>
        <dbReference type="ARBA" id="ARBA00022840"/>
    </source>
</evidence>
<dbReference type="InterPro" id="IPR014001">
    <property type="entry name" value="Helicase_ATP-bd"/>
</dbReference>
<name>A0ABV9LTD7_9ALTE</name>
<dbReference type="Pfam" id="PF13307">
    <property type="entry name" value="Helicase_C_2"/>
    <property type="match status" value="1"/>
</dbReference>
<keyword evidence="4" id="KW-0067">ATP-binding</keyword>
<evidence type="ECO:0000256" key="3">
    <source>
        <dbReference type="ARBA" id="ARBA00022801"/>
    </source>
</evidence>
<evidence type="ECO:0000259" key="8">
    <source>
        <dbReference type="PROSITE" id="PS51193"/>
    </source>
</evidence>
<keyword evidence="9" id="KW-0347">Helicase</keyword>
<keyword evidence="3 9" id="KW-0378">Hydrolase</keyword>
<dbReference type="PROSITE" id="PS51193">
    <property type="entry name" value="HELICASE_ATP_BIND_2"/>
    <property type="match status" value="1"/>
</dbReference>
<dbReference type="InterPro" id="IPR006555">
    <property type="entry name" value="ATP-dep_Helicase_C"/>
</dbReference>
<dbReference type="SMART" id="SM00491">
    <property type="entry name" value="HELICc2"/>
    <property type="match status" value="1"/>
</dbReference>
<dbReference type="Pfam" id="PF00270">
    <property type="entry name" value="DEAD"/>
    <property type="match status" value="1"/>
</dbReference>
<dbReference type="EC" id="5.6.2.3" evidence="6"/>
<dbReference type="GO" id="GO:0016787">
    <property type="term" value="F:hydrolase activity"/>
    <property type="evidence" value="ECO:0007669"/>
    <property type="project" value="UniProtKB-KW"/>
</dbReference>
<dbReference type="SMART" id="SM00487">
    <property type="entry name" value="DEXDc"/>
    <property type="match status" value="1"/>
</dbReference>
<dbReference type="PANTHER" id="PTHR11472">
    <property type="entry name" value="DNA REPAIR DEAD HELICASE RAD3/XP-D SUBFAMILY MEMBER"/>
    <property type="match status" value="1"/>
</dbReference>
<keyword evidence="2" id="KW-0547">Nucleotide-binding</keyword>
<evidence type="ECO:0000313" key="10">
    <source>
        <dbReference type="Proteomes" id="UP001595897"/>
    </source>
</evidence>
<comment type="caution">
    <text evidence="9">The sequence shown here is derived from an EMBL/GenBank/DDBJ whole genome shotgun (WGS) entry which is preliminary data.</text>
</comment>
<evidence type="ECO:0000256" key="7">
    <source>
        <dbReference type="ARBA" id="ARBA00048954"/>
    </source>
</evidence>
<comment type="catalytic activity">
    <reaction evidence="7">
        <text>ATP + H2O = ADP + phosphate + H(+)</text>
        <dbReference type="Rhea" id="RHEA:13065"/>
        <dbReference type="ChEBI" id="CHEBI:15377"/>
        <dbReference type="ChEBI" id="CHEBI:15378"/>
        <dbReference type="ChEBI" id="CHEBI:30616"/>
        <dbReference type="ChEBI" id="CHEBI:43474"/>
        <dbReference type="ChEBI" id="CHEBI:456216"/>
        <dbReference type="EC" id="5.6.2.3"/>
    </reaction>
</comment>
<evidence type="ECO:0000256" key="1">
    <source>
        <dbReference type="ARBA" id="ARBA00001966"/>
    </source>
</evidence>
<dbReference type="InterPro" id="IPR045028">
    <property type="entry name" value="DinG/Rad3-like"/>
</dbReference>